<dbReference type="Gene3D" id="3.40.720.10">
    <property type="entry name" value="Alkaline Phosphatase, subunit A"/>
    <property type="match status" value="1"/>
</dbReference>
<dbReference type="InterPro" id="IPR050738">
    <property type="entry name" value="Sulfatase"/>
</dbReference>
<evidence type="ECO:0000259" key="5">
    <source>
        <dbReference type="Pfam" id="PF00884"/>
    </source>
</evidence>
<dbReference type="InterPro" id="IPR017850">
    <property type="entry name" value="Alkaline_phosphatase_core_sf"/>
</dbReference>
<proteinExistence type="inferred from homology"/>
<dbReference type="SUPFAM" id="SSF53649">
    <property type="entry name" value="Alkaline phosphatase-like"/>
    <property type="match status" value="1"/>
</dbReference>
<evidence type="ECO:0000256" key="1">
    <source>
        <dbReference type="ARBA" id="ARBA00008779"/>
    </source>
</evidence>
<feature type="domain" description="Sulfatase N-terminal" evidence="5">
    <location>
        <begin position="4"/>
        <end position="132"/>
    </location>
</feature>
<dbReference type="GO" id="GO:0004065">
    <property type="term" value="F:arylsulfatase activity"/>
    <property type="evidence" value="ECO:0007669"/>
    <property type="project" value="TreeGrafter"/>
</dbReference>
<dbReference type="EMBL" id="UINC01216148">
    <property type="protein sequence ID" value="SVE42163.1"/>
    <property type="molecule type" value="Genomic_DNA"/>
</dbReference>
<dbReference type="PANTHER" id="PTHR42693">
    <property type="entry name" value="ARYLSULFATASE FAMILY MEMBER"/>
    <property type="match status" value="1"/>
</dbReference>
<evidence type="ECO:0000256" key="2">
    <source>
        <dbReference type="ARBA" id="ARBA00022723"/>
    </source>
</evidence>
<protein>
    <recommendedName>
        <fullName evidence="5">Sulfatase N-terminal domain-containing protein</fullName>
    </recommendedName>
</protein>
<name>A0A383DCV6_9ZZZZ</name>
<keyword evidence="4" id="KW-0106">Calcium</keyword>
<sequence length="179" mass="19986">MKKPNLLFIFTDQQRADTMSCYGNDQIETPAMNALANESFVFENAYVSQPVCSPSRATLLTGLYPHSSGVPSCNVPLPAETPTIAELISEDYRCAYMGKWHLGDEIFPQHGFGEWVGTEDTYRRGYSTEENLSELSPYHHHLLENGFTPDVEIMGQRVFSRHAGASLDEPFTKAAFLGD</sequence>
<organism evidence="6">
    <name type="scientific">marine metagenome</name>
    <dbReference type="NCBI Taxonomy" id="408172"/>
    <lineage>
        <taxon>unclassified sequences</taxon>
        <taxon>metagenomes</taxon>
        <taxon>ecological metagenomes</taxon>
    </lineage>
</organism>
<evidence type="ECO:0000256" key="3">
    <source>
        <dbReference type="ARBA" id="ARBA00022801"/>
    </source>
</evidence>
<dbReference type="PROSITE" id="PS00523">
    <property type="entry name" value="SULFATASE_1"/>
    <property type="match status" value="1"/>
</dbReference>
<gene>
    <name evidence="6" type="ORF">METZ01_LOCUS495017</name>
</gene>
<reference evidence="6" key="1">
    <citation type="submission" date="2018-05" db="EMBL/GenBank/DDBJ databases">
        <authorList>
            <person name="Lanie J.A."/>
            <person name="Ng W.-L."/>
            <person name="Kazmierczak K.M."/>
            <person name="Andrzejewski T.M."/>
            <person name="Davidsen T.M."/>
            <person name="Wayne K.J."/>
            <person name="Tettelin H."/>
            <person name="Glass J.I."/>
            <person name="Rusch D."/>
            <person name="Podicherti R."/>
            <person name="Tsui H.-C.T."/>
            <person name="Winkler M.E."/>
        </authorList>
    </citation>
    <scope>NUCLEOTIDE SEQUENCE</scope>
</reference>
<dbReference type="AlphaFoldDB" id="A0A383DCV6"/>
<keyword evidence="2" id="KW-0479">Metal-binding</keyword>
<dbReference type="InterPro" id="IPR024607">
    <property type="entry name" value="Sulfatase_CS"/>
</dbReference>
<dbReference type="InterPro" id="IPR000917">
    <property type="entry name" value="Sulfatase_N"/>
</dbReference>
<dbReference type="PANTHER" id="PTHR42693:SF33">
    <property type="entry name" value="ARYLSULFATASE"/>
    <property type="match status" value="1"/>
</dbReference>
<evidence type="ECO:0000313" key="6">
    <source>
        <dbReference type="EMBL" id="SVE42163.1"/>
    </source>
</evidence>
<accession>A0A383DCV6</accession>
<feature type="non-terminal residue" evidence="6">
    <location>
        <position position="179"/>
    </location>
</feature>
<dbReference type="Pfam" id="PF00884">
    <property type="entry name" value="Sulfatase"/>
    <property type="match status" value="1"/>
</dbReference>
<keyword evidence="3" id="KW-0378">Hydrolase</keyword>
<evidence type="ECO:0000256" key="4">
    <source>
        <dbReference type="ARBA" id="ARBA00022837"/>
    </source>
</evidence>
<comment type="similarity">
    <text evidence="1">Belongs to the sulfatase family.</text>
</comment>
<dbReference type="GO" id="GO:0046872">
    <property type="term" value="F:metal ion binding"/>
    <property type="evidence" value="ECO:0007669"/>
    <property type="project" value="UniProtKB-KW"/>
</dbReference>